<protein>
    <submittedName>
        <fullName evidence="1">Uncharacterized protein</fullName>
    </submittedName>
</protein>
<dbReference type="Proteomes" id="UP000887013">
    <property type="component" value="Unassembled WGS sequence"/>
</dbReference>
<keyword evidence="2" id="KW-1185">Reference proteome</keyword>
<proteinExistence type="predicted"/>
<sequence>MSQDQLSIFSLNPSTNLFGEHLQRAAHLHLFSVKPWPRAGGRGAVKWGNSCLQQTLGVISETWELSHHYDDCCLEFWVCSRHLHISSV</sequence>
<name>A0A8X6IRS1_NEPPI</name>
<dbReference type="EMBL" id="BMAW01092737">
    <property type="protein sequence ID" value="GFS56666.1"/>
    <property type="molecule type" value="Genomic_DNA"/>
</dbReference>
<evidence type="ECO:0000313" key="2">
    <source>
        <dbReference type="Proteomes" id="UP000887013"/>
    </source>
</evidence>
<dbReference type="AlphaFoldDB" id="A0A8X6IRS1"/>
<comment type="caution">
    <text evidence="1">The sequence shown here is derived from an EMBL/GenBank/DDBJ whole genome shotgun (WGS) entry which is preliminary data.</text>
</comment>
<gene>
    <name evidence="1" type="ORF">NPIL_462151</name>
</gene>
<evidence type="ECO:0000313" key="1">
    <source>
        <dbReference type="EMBL" id="GFS56666.1"/>
    </source>
</evidence>
<organism evidence="1 2">
    <name type="scientific">Nephila pilipes</name>
    <name type="common">Giant wood spider</name>
    <name type="synonym">Nephila maculata</name>
    <dbReference type="NCBI Taxonomy" id="299642"/>
    <lineage>
        <taxon>Eukaryota</taxon>
        <taxon>Metazoa</taxon>
        <taxon>Ecdysozoa</taxon>
        <taxon>Arthropoda</taxon>
        <taxon>Chelicerata</taxon>
        <taxon>Arachnida</taxon>
        <taxon>Araneae</taxon>
        <taxon>Araneomorphae</taxon>
        <taxon>Entelegynae</taxon>
        <taxon>Araneoidea</taxon>
        <taxon>Nephilidae</taxon>
        <taxon>Nephila</taxon>
    </lineage>
</organism>
<reference evidence="1" key="1">
    <citation type="submission" date="2020-08" db="EMBL/GenBank/DDBJ databases">
        <title>Multicomponent nature underlies the extraordinary mechanical properties of spider dragline silk.</title>
        <authorList>
            <person name="Kono N."/>
            <person name="Nakamura H."/>
            <person name="Mori M."/>
            <person name="Yoshida Y."/>
            <person name="Ohtoshi R."/>
            <person name="Malay A.D."/>
            <person name="Moran D.A.P."/>
            <person name="Tomita M."/>
            <person name="Numata K."/>
            <person name="Arakawa K."/>
        </authorList>
    </citation>
    <scope>NUCLEOTIDE SEQUENCE</scope>
</reference>
<accession>A0A8X6IRS1</accession>